<dbReference type="Gene3D" id="3.30.590.10">
    <property type="entry name" value="Glutamine synthetase/guanido kinase, catalytic domain"/>
    <property type="match status" value="1"/>
</dbReference>
<feature type="binding site" evidence="5 6">
    <location>
        <position position="79"/>
    </location>
    <ligand>
        <name>ATP</name>
        <dbReference type="ChEBI" id="CHEBI:30616"/>
    </ligand>
</feature>
<dbReference type="EC" id="2.7.14.1" evidence="5"/>
<dbReference type="InterPro" id="IPR022414">
    <property type="entry name" value="ATP-guanido_PTrfase_cat"/>
</dbReference>
<dbReference type="CDD" id="cd07930">
    <property type="entry name" value="bacterial_phosphagen_kinase"/>
    <property type="match status" value="1"/>
</dbReference>
<evidence type="ECO:0000256" key="5">
    <source>
        <dbReference type="HAMAP-Rule" id="MF_00602"/>
    </source>
</evidence>
<sequence length="338" mass="37656">MKWYLETGPEGSVVISTRIRLARNIADIPFPCRMTKEQSAEVIERARAALFGSDLSGKFDFIDMQKLTPARAMSLSEKHLISPEFAANREGRGLFLSKDESVSIMINEEDHIRIQVMLPGMQLEQALKQADYIDDQFDEKLKYAFDENLGYLTQCPTNLGTGLRASLMLHLPALEESGALNNFIAAVSKLGLVMRGTYGEGSRVNGSFYQLSNQVTLGISEKQAIDDLTAVAKQLINQELEAREAYRKTGAVFEDKVWRSFGVLKNAHILSTEECMSLISNVRLGATMKIIDIPLEILNEIISEVQPSTLIASAGRNLDSKQRDELRAKIVREKLVGL</sequence>
<evidence type="ECO:0000313" key="9">
    <source>
        <dbReference type="EMBL" id="CDZ23626.1"/>
    </source>
</evidence>
<evidence type="ECO:0000256" key="3">
    <source>
        <dbReference type="ARBA" id="ARBA00022777"/>
    </source>
</evidence>
<evidence type="ECO:0000256" key="1">
    <source>
        <dbReference type="ARBA" id="ARBA00022679"/>
    </source>
</evidence>
<dbReference type="STRING" id="29343.CCDG5_0488"/>
<keyword evidence="10" id="KW-1185">Reference proteome</keyword>
<dbReference type="GO" id="GO:1990424">
    <property type="term" value="F:protein arginine kinase activity"/>
    <property type="evidence" value="ECO:0007669"/>
    <property type="project" value="UniProtKB-EC"/>
</dbReference>
<dbReference type="OrthoDB" id="9791353at2"/>
<protein>
    <recommendedName>
        <fullName evidence="5">Protein-arginine kinase</fullName>
        <ecNumber evidence="5">2.7.14.1</ecNumber>
    </recommendedName>
</protein>
<feature type="binding site" evidence="5 6">
    <location>
        <begin position="16"/>
        <end position="20"/>
    </location>
    <ligand>
        <name>ATP</name>
        <dbReference type="ChEBI" id="CHEBI:30616"/>
    </ligand>
</feature>
<dbReference type="NCBIfam" id="NF002194">
    <property type="entry name" value="PRK01059.1-4"/>
    <property type="match status" value="1"/>
</dbReference>
<comment type="activity regulation">
    <text evidence="5">Appears to be allosterically activated by the binding of pArg-containing polypeptides to the pArg-binding pocket localized in the C-terminal domain of McsB.</text>
</comment>
<name>A0A078KJ37_9FIRM</name>
<feature type="binding site" evidence="5 6">
    <location>
        <begin position="195"/>
        <end position="200"/>
    </location>
    <ligand>
        <name>ATP</name>
        <dbReference type="ChEBI" id="CHEBI:30616"/>
    </ligand>
</feature>
<dbReference type="InterPro" id="IPR022415">
    <property type="entry name" value="ATP-guanido_PTrfase_AS"/>
</dbReference>
<dbReference type="InterPro" id="IPR023660">
    <property type="entry name" value="Arg_Kinase"/>
</dbReference>
<dbReference type="GO" id="GO:0005524">
    <property type="term" value="F:ATP binding"/>
    <property type="evidence" value="ECO:0007669"/>
    <property type="project" value="UniProtKB-UniRule"/>
</dbReference>
<keyword evidence="1 5" id="KW-0808">Transferase</keyword>
<dbReference type="HOGENOM" id="CLU_066591_1_0_9"/>
<comment type="catalytic activity">
    <reaction evidence="5">
        <text>L-arginyl-[protein] + ATP = N(omega)-phospho-L-arginyl-[protein] + ADP + H(+)</text>
        <dbReference type="Rhea" id="RHEA:43384"/>
        <dbReference type="Rhea" id="RHEA-COMP:10532"/>
        <dbReference type="Rhea" id="RHEA-COMP:10533"/>
        <dbReference type="ChEBI" id="CHEBI:15378"/>
        <dbReference type="ChEBI" id="CHEBI:29965"/>
        <dbReference type="ChEBI" id="CHEBI:30616"/>
        <dbReference type="ChEBI" id="CHEBI:83226"/>
        <dbReference type="ChEBI" id="CHEBI:456216"/>
        <dbReference type="EC" id="2.7.14.1"/>
    </reaction>
</comment>
<dbReference type="EMBL" id="LM995447">
    <property type="protein sequence ID" value="CDZ23626.1"/>
    <property type="molecule type" value="Genomic_DNA"/>
</dbReference>
<dbReference type="KEGG" id="ccel:CCDG5_0488"/>
<evidence type="ECO:0000256" key="2">
    <source>
        <dbReference type="ARBA" id="ARBA00022741"/>
    </source>
</evidence>
<feature type="binding site" evidence="5 6">
    <location>
        <position position="113"/>
    </location>
    <ligand>
        <name>ATP</name>
        <dbReference type="ChEBI" id="CHEBI:30616"/>
    </ligand>
</feature>
<accession>A0A078KJ37</accession>
<dbReference type="PROSITE" id="PS51510">
    <property type="entry name" value="PHOSPHAGEN_KINASE_C"/>
    <property type="match status" value="1"/>
</dbReference>
<dbReference type="AlphaFoldDB" id="A0A078KJ37"/>
<dbReference type="InterPro" id="IPR014746">
    <property type="entry name" value="Gln_synth/guanido_kin_cat_dom"/>
</dbReference>
<dbReference type="GO" id="GO:0004111">
    <property type="term" value="F:creatine kinase activity"/>
    <property type="evidence" value="ECO:0007669"/>
    <property type="project" value="InterPro"/>
</dbReference>
<dbReference type="Proteomes" id="UP000032431">
    <property type="component" value="Chromosome I"/>
</dbReference>
<feature type="domain" description="Phosphagen kinase C-terminal" evidence="8">
    <location>
        <begin position="13"/>
        <end position="242"/>
    </location>
</feature>
<gene>
    <name evidence="5" type="primary">mcsB</name>
    <name evidence="9" type="ORF">CCDG5_0488</name>
</gene>
<evidence type="ECO:0000256" key="6">
    <source>
        <dbReference type="PROSITE-ProRule" id="PRU00843"/>
    </source>
</evidence>
<keyword evidence="5" id="KW-0021">Allosteric enzyme</keyword>
<dbReference type="HAMAP" id="MF_00602">
    <property type="entry name" value="Prot_Arg_kinase"/>
    <property type="match status" value="1"/>
</dbReference>
<evidence type="ECO:0000313" key="10">
    <source>
        <dbReference type="Proteomes" id="UP000032431"/>
    </source>
</evidence>
<dbReference type="GO" id="GO:0046314">
    <property type="term" value="P:phosphocreatine biosynthetic process"/>
    <property type="evidence" value="ECO:0007669"/>
    <property type="project" value="InterPro"/>
</dbReference>
<keyword evidence="4 5" id="KW-0067">ATP-binding</keyword>
<keyword evidence="3 5" id="KW-0418">Kinase</keyword>
<dbReference type="InterPro" id="IPR000749">
    <property type="entry name" value="ATP-guanido_PTrfase"/>
</dbReference>
<evidence type="ECO:0000259" key="8">
    <source>
        <dbReference type="PROSITE" id="PS51510"/>
    </source>
</evidence>
<proteinExistence type="inferred from homology"/>
<dbReference type="SUPFAM" id="SSF55931">
    <property type="entry name" value="Glutamine synthetase/guanido kinase"/>
    <property type="match status" value="1"/>
</dbReference>
<feature type="binding site" evidence="5 6">
    <location>
        <begin position="164"/>
        <end position="168"/>
    </location>
    <ligand>
        <name>ATP</name>
        <dbReference type="ChEBI" id="CHEBI:30616"/>
    </ligand>
</feature>
<reference evidence="10" key="1">
    <citation type="submission" date="2014-07" db="EMBL/GenBank/DDBJ databases">
        <authorList>
            <person name="Wibberg D."/>
        </authorList>
    </citation>
    <scope>NUCLEOTIDE SEQUENCE [LARGE SCALE GENOMIC DNA]</scope>
    <source>
        <strain evidence="10">DG5</strain>
    </source>
</reference>
<dbReference type="GO" id="GO:0005615">
    <property type="term" value="C:extracellular space"/>
    <property type="evidence" value="ECO:0007669"/>
    <property type="project" value="TreeGrafter"/>
</dbReference>
<feature type="short sequence motif" description="RDXXRA motif of the pArg binding pocket involved in allosteric regulation" evidence="5">
    <location>
        <begin position="323"/>
        <end position="328"/>
    </location>
</feature>
<evidence type="ECO:0000256" key="4">
    <source>
        <dbReference type="ARBA" id="ARBA00022840"/>
    </source>
</evidence>
<dbReference type="PANTHER" id="PTHR11547:SF38">
    <property type="entry name" value="ARGININE KINASE 1-RELATED"/>
    <property type="match status" value="1"/>
</dbReference>
<keyword evidence="2 5" id="KW-0547">Nucleotide-binding</keyword>
<evidence type="ECO:0000256" key="7">
    <source>
        <dbReference type="RuleBase" id="RU000505"/>
    </source>
</evidence>
<comment type="function">
    <text evidence="5">Catalyzes the specific phosphorylation of arginine residues in proteins.</text>
</comment>
<comment type="similarity">
    <text evidence="5 6 7">Belongs to the ATP:guanido phosphotransferase family.</text>
</comment>
<dbReference type="Pfam" id="PF00217">
    <property type="entry name" value="ATP-gua_Ptrans"/>
    <property type="match status" value="1"/>
</dbReference>
<dbReference type="PATRIC" id="fig|29343.3.peg.511"/>
<dbReference type="PROSITE" id="PS00112">
    <property type="entry name" value="PHOSPHAGEN_KINASE"/>
    <property type="match status" value="1"/>
</dbReference>
<dbReference type="PANTHER" id="PTHR11547">
    <property type="entry name" value="ARGININE OR CREATINE KINASE"/>
    <property type="match status" value="1"/>
</dbReference>
<organism evidence="9 10">
    <name type="scientific">[Clostridium] cellulosi</name>
    <dbReference type="NCBI Taxonomy" id="29343"/>
    <lineage>
        <taxon>Bacteria</taxon>
        <taxon>Bacillati</taxon>
        <taxon>Bacillota</taxon>
        <taxon>Clostridia</taxon>
        <taxon>Eubacteriales</taxon>
        <taxon>Oscillospiraceae</taxon>
        <taxon>Oscillospiraceae incertae sedis</taxon>
    </lineage>
</organism>